<dbReference type="EMBL" id="GBXM01025884">
    <property type="protein sequence ID" value="JAH82693.1"/>
    <property type="molecule type" value="Transcribed_RNA"/>
</dbReference>
<proteinExistence type="predicted"/>
<name>A0A0E9VZM5_ANGAN</name>
<reference evidence="1" key="1">
    <citation type="submission" date="2014-11" db="EMBL/GenBank/DDBJ databases">
        <authorList>
            <person name="Amaro Gonzalez C."/>
        </authorList>
    </citation>
    <scope>NUCLEOTIDE SEQUENCE</scope>
</reference>
<sequence length="69" mass="7890">MWMNKILLIDIRRQQPDIGNEYSTQVSIATTGHKAFTTAHHSTGHIAWQPSLDAESQRLLSYLKHSAWT</sequence>
<dbReference type="AlphaFoldDB" id="A0A0E9VZM5"/>
<accession>A0A0E9VZM5</accession>
<protein>
    <submittedName>
        <fullName evidence="1">Uncharacterized protein</fullName>
    </submittedName>
</protein>
<organism evidence="1">
    <name type="scientific">Anguilla anguilla</name>
    <name type="common">European freshwater eel</name>
    <name type="synonym">Muraena anguilla</name>
    <dbReference type="NCBI Taxonomy" id="7936"/>
    <lineage>
        <taxon>Eukaryota</taxon>
        <taxon>Metazoa</taxon>
        <taxon>Chordata</taxon>
        <taxon>Craniata</taxon>
        <taxon>Vertebrata</taxon>
        <taxon>Euteleostomi</taxon>
        <taxon>Actinopterygii</taxon>
        <taxon>Neopterygii</taxon>
        <taxon>Teleostei</taxon>
        <taxon>Anguilliformes</taxon>
        <taxon>Anguillidae</taxon>
        <taxon>Anguilla</taxon>
    </lineage>
</organism>
<reference evidence="1" key="2">
    <citation type="journal article" date="2015" name="Fish Shellfish Immunol.">
        <title>Early steps in the European eel (Anguilla anguilla)-Vibrio vulnificus interaction in the gills: Role of the RtxA13 toxin.</title>
        <authorList>
            <person name="Callol A."/>
            <person name="Pajuelo D."/>
            <person name="Ebbesson L."/>
            <person name="Teles M."/>
            <person name="MacKenzie S."/>
            <person name="Amaro C."/>
        </authorList>
    </citation>
    <scope>NUCLEOTIDE SEQUENCE</scope>
</reference>
<evidence type="ECO:0000313" key="1">
    <source>
        <dbReference type="EMBL" id="JAH82693.1"/>
    </source>
</evidence>